<comment type="catalytic activity">
    <reaction evidence="12">
        <text>propanoyl-CoA + phosphate = propanoyl phosphate + CoA</text>
        <dbReference type="Rhea" id="RHEA:28046"/>
        <dbReference type="ChEBI" id="CHEBI:43474"/>
        <dbReference type="ChEBI" id="CHEBI:57287"/>
        <dbReference type="ChEBI" id="CHEBI:57392"/>
        <dbReference type="ChEBI" id="CHEBI:58933"/>
        <dbReference type="EC" id="2.3.1.222"/>
    </reaction>
</comment>
<comment type="similarity">
    <text evidence="2">Belongs to the PduL family.</text>
</comment>
<dbReference type="GO" id="GO:0016747">
    <property type="term" value="F:acyltransferase activity, transferring groups other than amino-acyl groups"/>
    <property type="evidence" value="ECO:0007669"/>
    <property type="project" value="InterPro"/>
</dbReference>
<evidence type="ECO:0000256" key="9">
    <source>
        <dbReference type="ARBA" id="ARBA00030044"/>
    </source>
</evidence>
<evidence type="ECO:0000256" key="12">
    <source>
        <dbReference type="ARBA" id="ARBA00047589"/>
    </source>
</evidence>
<dbReference type="Gene3D" id="3.40.630.30">
    <property type="match status" value="1"/>
</dbReference>
<comment type="cofactor">
    <cofactor evidence="1">
        <name>Zn(2+)</name>
        <dbReference type="ChEBI" id="CHEBI:29105"/>
    </cofactor>
</comment>
<proteinExistence type="inferred from homology"/>
<gene>
    <name evidence="14" type="ORF">Tfer_0152</name>
</gene>
<dbReference type="Pfam" id="PF06130">
    <property type="entry name" value="PTAC"/>
    <property type="match status" value="1"/>
</dbReference>
<evidence type="ECO:0000256" key="5">
    <source>
        <dbReference type="ARBA" id="ARBA00022679"/>
    </source>
</evidence>
<dbReference type="NCBIfam" id="NF011652">
    <property type="entry name" value="PRK15070.1"/>
    <property type="match status" value="1"/>
</dbReference>
<protein>
    <recommendedName>
        <fullName evidence="4">Phosphate propanoyltransferase</fullName>
        <ecNumber evidence="3">2.3.1.222</ecNumber>
    </recommendedName>
    <alternativeName>
        <fullName evidence="10">Phosphate acyltransferase PduL</fullName>
    </alternativeName>
    <alternativeName>
        <fullName evidence="9">Phosphotransacylase PduL</fullName>
    </alternativeName>
    <alternativeName>
        <fullName evidence="11">Propanediol utilization protein PduL</fullName>
    </alternativeName>
</protein>
<evidence type="ECO:0000256" key="7">
    <source>
        <dbReference type="ARBA" id="ARBA00022833"/>
    </source>
</evidence>
<sequence length="412" mass="46288">MLSFQVDPRKVDFKKENKWLVPIGVSNHHVHLSKQDIEKLFGPGYELTVAKDLAQRGNFAAKETVNVIGSKGVLERVRIVGPAREETQVELSRTDAVRIGVEPVIRDSGDLEGTPGVVLMGPRGPVIIEKGVIVPRAHIHMAKSKADLLEISDREKVSVLIKGTKVVCYHDVLVRITETGETEFHIDTDEANAAFVDTGDLAMIKHKEIIIKDNYGNIVELGVDNIKFIRGKKPHDYATQEGLRLLRNVFEYPYAMQRLIVEKLLNPNKIAPHKFYLLTALAEDKVVGIATFYYLADANLGYVENIGITPEFRNRGIGSFLYHKVTSILEKEHPDIEGVLLEVRKTCGKDMDNRKSFFLNLGAIPVDTKFYPEEKFKFAEEVLLMFKPLMVDASLNTKTLEKAFHDLAEVLG</sequence>
<keyword evidence="5" id="KW-0808">Transferase</keyword>
<dbReference type="InterPro" id="IPR008300">
    <property type="entry name" value="PTAC"/>
</dbReference>
<evidence type="ECO:0000256" key="11">
    <source>
        <dbReference type="ARBA" id="ARBA00033077"/>
    </source>
</evidence>
<keyword evidence="7" id="KW-0862">Zinc</keyword>
<dbReference type="InterPro" id="IPR000182">
    <property type="entry name" value="GNAT_dom"/>
</dbReference>
<dbReference type="EC" id="2.3.1.222" evidence="3"/>
<reference evidence="15" key="1">
    <citation type="submission" date="2015-07" db="EMBL/GenBank/DDBJ databases">
        <title>Complete Genome of Thermincola ferriacetica strain Z-0001T.</title>
        <authorList>
            <person name="Lusk B."/>
            <person name="Badalamenti J.P."/>
            <person name="Parameswaran P."/>
            <person name="Bond D.R."/>
            <person name="Torres C.I."/>
        </authorList>
    </citation>
    <scope>NUCLEOTIDE SEQUENCE [LARGE SCALE GENOMIC DNA]</scope>
    <source>
        <strain evidence="15">Z-0001</strain>
    </source>
</reference>
<dbReference type="PANTHER" id="PTHR39453:SF1">
    <property type="entry name" value="PHOSPHATE PROPANOYLTRANSFERASE"/>
    <property type="match status" value="1"/>
</dbReference>
<dbReference type="GO" id="GO:0046872">
    <property type="term" value="F:metal ion binding"/>
    <property type="evidence" value="ECO:0007669"/>
    <property type="project" value="UniProtKB-KW"/>
</dbReference>
<evidence type="ECO:0000256" key="1">
    <source>
        <dbReference type="ARBA" id="ARBA00001947"/>
    </source>
</evidence>
<evidence type="ECO:0000256" key="8">
    <source>
        <dbReference type="ARBA" id="ARBA00023315"/>
    </source>
</evidence>
<dbReference type="AlphaFoldDB" id="A0A0L6W669"/>
<dbReference type="Pfam" id="PF00583">
    <property type="entry name" value="Acetyltransf_1"/>
    <property type="match status" value="1"/>
</dbReference>
<keyword evidence="15" id="KW-1185">Reference proteome</keyword>
<evidence type="ECO:0000256" key="6">
    <source>
        <dbReference type="ARBA" id="ARBA00022723"/>
    </source>
</evidence>
<dbReference type="CDD" id="cd04301">
    <property type="entry name" value="NAT_SF"/>
    <property type="match status" value="1"/>
</dbReference>
<dbReference type="SUPFAM" id="SSF55729">
    <property type="entry name" value="Acyl-CoA N-acyltransferases (Nat)"/>
    <property type="match status" value="1"/>
</dbReference>
<dbReference type="EMBL" id="LGTE01000001">
    <property type="protein sequence ID" value="KNZ71077.1"/>
    <property type="molecule type" value="Genomic_DNA"/>
</dbReference>
<organism evidence="14 15">
    <name type="scientific">Thermincola ferriacetica</name>
    <dbReference type="NCBI Taxonomy" id="281456"/>
    <lineage>
        <taxon>Bacteria</taxon>
        <taxon>Bacillati</taxon>
        <taxon>Bacillota</taxon>
        <taxon>Clostridia</taxon>
        <taxon>Eubacteriales</taxon>
        <taxon>Thermincolaceae</taxon>
        <taxon>Thermincola</taxon>
    </lineage>
</organism>
<keyword evidence="8" id="KW-0012">Acyltransferase</keyword>
<dbReference type="PANTHER" id="PTHR39453">
    <property type="entry name" value="PHOSPHATE PROPANOYLTRANSFERASE"/>
    <property type="match status" value="1"/>
</dbReference>
<evidence type="ECO:0000259" key="13">
    <source>
        <dbReference type="PROSITE" id="PS51186"/>
    </source>
</evidence>
<dbReference type="InterPro" id="IPR016181">
    <property type="entry name" value="Acyl_CoA_acyltransferase"/>
</dbReference>
<keyword evidence="6" id="KW-0479">Metal-binding</keyword>
<accession>A0A0L6W669</accession>
<evidence type="ECO:0000256" key="4">
    <source>
        <dbReference type="ARBA" id="ARBA00020837"/>
    </source>
</evidence>
<name>A0A0L6W669_9FIRM</name>
<feature type="domain" description="N-acetyltransferase" evidence="13">
    <location>
        <begin position="233"/>
        <end position="390"/>
    </location>
</feature>
<evidence type="ECO:0000313" key="15">
    <source>
        <dbReference type="Proteomes" id="UP000037175"/>
    </source>
</evidence>
<evidence type="ECO:0000256" key="2">
    <source>
        <dbReference type="ARBA" id="ARBA00007342"/>
    </source>
</evidence>
<dbReference type="RefSeq" id="WP_052216445.1">
    <property type="nucleotide sequence ID" value="NZ_LGTE01000001.1"/>
</dbReference>
<dbReference type="PROSITE" id="PS51186">
    <property type="entry name" value="GNAT"/>
    <property type="match status" value="1"/>
</dbReference>
<comment type="caution">
    <text evidence="14">The sequence shown here is derived from an EMBL/GenBank/DDBJ whole genome shotgun (WGS) entry which is preliminary data.</text>
</comment>
<dbReference type="Proteomes" id="UP000037175">
    <property type="component" value="Unassembled WGS sequence"/>
</dbReference>
<evidence type="ECO:0000256" key="10">
    <source>
        <dbReference type="ARBA" id="ARBA00030939"/>
    </source>
</evidence>
<evidence type="ECO:0000256" key="3">
    <source>
        <dbReference type="ARBA" id="ARBA00012206"/>
    </source>
</evidence>
<evidence type="ECO:0000313" key="14">
    <source>
        <dbReference type="EMBL" id="KNZ71077.1"/>
    </source>
</evidence>